<keyword evidence="7" id="KW-1015">Disulfide bond</keyword>
<sequence>MSGSCEIETCSTHTPTVTEIGELLYGYYENATRLTTNFKNLLDNSILNLYYYHHSFDYCHPQFIFDYKGTKGRECYSESICSTMCCNNGDYDFHNIKEKYECHCRFSWLTVNVICE</sequence>
<dbReference type="GO" id="GO:0005125">
    <property type="term" value="F:cytokine activity"/>
    <property type="evidence" value="ECO:0007669"/>
    <property type="project" value="TreeGrafter"/>
</dbReference>
<dbReference type="GO" id="GO:0005109">
    <property type="term" value="F:frizzled binding"/>
    <property type="evidence" value="ECO:0007669"/>
    <property type="project" value="TreeGrafter"/>
</dbReference>
<dbReference type="PANTHER" id="PTHR12027:SF98">
    <property type="entry name" value="PROTEIN WNT"/>
    <property type="match status" value="1"/>
</dbReference>
<reference evidence="9" key="1">
    <citation type="submission" date="2021-02" db="EMBL/GenBank/DDBJ databases">
        <authorList>
            <person name="Nowell W R."/>
        </authorList>
    </citation>
    <scope>NUCLEOTIDE SEQUENCE</scope>
</reference>
<evidence type="ECO:0000256" key="3">
    <source>
        <dbReference type="ARBA" id="ARBA00022473"/>
    </source>
</evidence>
<evidence type="ECO:0000256" key="1">
    <source>
        <dbReference type="ARBA" id="ARBA00004498"/>
    </source>
</evidence>
<keyword evidence="5" id="KW-0272">Extracellular matrix</keyword>
<evidence type="ECO:0000256" key="7">
    <source>
        <dbReference type="ARBA" id="ARBA00023157"/>
    </source>
</evidence>
<dbReference type="GO" id="GO:0030182">
    <property type="term" value="P:neuron differentiation"/>
    <property type="evidence" value="ECO:0007669"/>
    <property type="project" value="TreeGrafter"/>
</dbReference>
<dbReference type="GO" id="GO:0060070">
    <property type="term" value="P:canonical Wnt signaling pathway"/>
    <property type="evidence" value="ECO:0007669"/>
    <property type="project" value="TreeGrafter"/>
</dbReference>
<evidence type="ECO:0000256" key="5">
    <source>
        <dbReference type="ARBA" id="ARBA00022530"/>
    </source>
</evidence>
<comment type="function">
    <text evidence="8">Ligand for members of the frizzled family of seven transmembrane receptors.</text>
</comment>
<dbReference type="GO" id="GO:0045165">
    <property type="term" value="P:cell fate commitment"/>
    <property type="evidence" value="ECO:0007669"/>
    <property type="project" value="TreeGrafter"/>
</dbReference>
<evidence type="ECO:0000313" key="9">
    <source>
        <dbReference type="EMBL" id="CAF1443513.1"/>
    </source>
</evidence>
<evidence type="ECO:0000256" key="4">
    <source>
        <dbReference type="ARBA" id="ARBA00022525"/>
    </source>
</evidence>
<keyword evidence="4" id="KW-0964">Secreted</keyword>
<evidence type="ECO:0000256" key="8">
    <source>
        <dbReference type="RuleBase" id="RU003500"/>
    </source>
</evidence>
<proteinExistence type="inferred from homology"/>
<keyword evidence="3 8" id="KW-0217">Developmental protein</keyword>
<feature type="non-terminal residue" evidence="9">
    <location>
        <position position="116"/>
    </location>
</feature>
<dbReference type="EMBL" id="CAJOBA010050911">
    <property type="protein sequence ID" value="CAF4239380.1"/>
    <property type="molecule type" value="Genomic_DNA"/>
</dbReference>
<dbReference type="AlphaFoldDB" id="A0A8S2FEB8"/>
<accession>A0A8S2FEB8</accession>
<evidence type="ECO:0000256" key="2">
    <source>
        <dbReference type="ARBA" id="ARBA00005683"/>
    </source>
</evidence>
<dbReference type="Proteomes" id="UP000682733">
    <property type="component" value="Unassembled WGS sequence"/>
</dbReference>
<name>A0A8S2FEB8_9BILA</name>
<dbReference type="PANTHER" id="PTHR12027">
    <property type="entry name" value="WNT RELATED"/>
    <property type="match status" value="1"/>
</dbReference>
<comment type="subcellular location">
    <subcellularLocation>
        <location evidence="1 8">Secreted</location>
        <location evidence="1 8">Extracellular space</location>
        <location evidence="1 8">Extracellular matrix</location>
    </subcellularLocation>
</comment>
<gene>
    <name evidence="9" type="ORF">OVA965_LOCUS34536</name>
    <name evidence="10" type="ORF">TMI583_LOCUS35459</name>
</gene>
<dbReference type="Proteomes" id="UP000677228">
    <property type="component" value="Unassembled WGS sequence"/>
</dbReference>
<dbReference type="InterPro" id="IPR005817">
    <property type="entry name" value="Wnt"/>
</dbReference>
<evidence type="ECO:0000313" key="10">
    <source>
        <dbReference type="EMBL" id="CAF4239380.1"/>
    </source>
</evidence>
<evidence type="ECO:0000313" key="11">
    <source>
        <dbReference type="Proteomes" id="UP000677228"/>
    </source>
</evidence>
<organism evidence="9 11">
    <name type="scientific">Didymodactylos carnosus</name>
    <dbReference type="NCBI Taxonomy" id="1234261"/>
    <lineage>
        <taxon>Eukaryota</taxon>
        <taxon>Metazoa</taxon>
        <taxon>Spiralia</taxon>
        <taxon>Gnathifera</taxon>
        <taxon>Rotifera</taxon>
        <taxon>Eurotatoria</taxon>
        <taxon>Bdelloidea</taxon>
        <taxon>Philodinida</taxon>
        <taxon>Philodinidae</taxon>
        <taxon>Didymodactylos</taxon>
    </lineage>
</organism>
<evidence type="ECO:0000256" key="6">
    <source>
        <dbReference type="ARBA" id="ARBA00022687"/>
    </source>
</evidence>
<comment type="similarity">
    <text evidence="2 8">Belongs to the Wnt family.</text>
</comment>
<dbReference type="EMBL" id="CAJNOK010029097">
    <property type="protein sequence ID" value="CAF1443513.1"/>
    <property type="molecule type" value="Genomic_DNA"/>
</dbReference>
<protein>
    <recommendedName>
        <fullName evidence="8">Protein Wnt</fullName>
    </recommendedName>
</protein>
<dbReference type="GO" id="GO:0005615">
    <property type="term" value="C:extracellular space"/>
    <property type="evidence" value="ECO:0007669"/>
    <property type="project" value="TreeGrafter"/>
</dbReference>
<keyword evidence="6 8" id="KW-0879">Wnt signaling pathway</keyword>
<dbReference type="Pfam" id="PF00110">
    <property type="entry name" value="wnt"/>
    <property type="match status" value="1"/>
</dbReference>
<comment type="caution">
    <text evidence="9">The sequence shown here is derived from an EMBL/GenBank/DDBJ whole genome shotgun (WGS) entry which is preliminary data.</text>
</comment>